<organism evidence="1 2">
    <name type="scientific">Actinoplanes sandaracinus</name>
    <dbReference type="NCBI Taxonomy" id="3045177"/>
    <lineage>
        <taxon>Bacteria</taxon>
        <taxon>Bacillati</taxon>
        <taxon>Actinomycetota</taxon>
        <taxon>Actinomycetes</taxon>
        <taxon>Micromonosporales</taxon>
        <taxon>Micromonosporaceae</taxon>
        <taxon>Actinoplanes</taxon>
    </lineage>
</organism>
<sequence>MSKSPEPADQRADDDPEFLAWRAQLPSFEMDGERLYLPTGDVPMDEEQIRQMWNRRQP</sequence>
<protein>
    <submittedName>
        <fullName evidence="1">Uncharacterized protein</fullName>
    </submittedName>
</protein>
<name>A0ABT6WKX6_9ACTN</name>
<comment type="caution">
    <text evidence="1">The sequence shown here is derived from an EMBL/GenBank/DDBJ whole genome shotgun (WGS) entry which is preliminary data.</text>
</comment>
<accession>A0ABT6WKX6</accession>
<evidence type="ECO:0000313" key="1">
    <source>
        <dbReference type="EMBL" id="MDI6100391.1"/>
    </source>
</evidence>
<keyword evidence="2" id="KW-1185">Reference proteome</keyword>
<reference evidence="1 2" key="1">
    <citation type="submission" date="2023-05" db="EMBL/GenBank/DDBJ databases">
        <title>Actinoplanes sp. NEAU-A12 genome sequencing.</title>
        <authorList>
            <person name="Wang Z.-S."/>
        </authorList>
    </citation>
    <scope>NUCLEOTIDE SEQUENCE [LARGE SCALE GENOMIC DNA]</scope>
    <source>
        <strain evidence="1 2">NEAU-A12</strain>
    </source>
</reference>
<gene>
    <name evidence="1" type="ORF">QLQ12_17425</name>
</gene>
<proteinExistence type="predicted"/>
<dbReference type="Proteomes" id="UP001241758">
    <property type="component" value="Unassembled WGS sequence"/>
</dbReference>
<dbReference type="RefSeq" id="WP_282761132.1">
    <property type="nucleotide sequence ID" value="NZ_JASCTH010000010.1"/>
</dbReference>
<dbReference type="EMBL" id="JASCTH010000010">
    <property type="protein sequence ID" value="MDI6100391.1"/>
    <property type="molecule type" value="Genomic_DNA"/>
</dbReference>
<evidence type="ECO:0000313" key="2">
    <source>
        <dbReference type="Proteomes" id="UP001241758"/>
    </source>
</evidence>